<protein>
    <recommendedName>
        <fullName evidence="3">DUF4351 domain-containing protein</fullName>
    </recommendedName>
</protein>
<sequence>MSDEFDQFAQMALDEARHSGYLEGHADGLQEGLETGLQEGTLLALRAALLRMTNHRFGSTSNSFRLRVASENRAGQLYAWMDQVMSASRIEEIQDLLSP</sequence>
<gene>
    <name evidence="1" type="ORF">C7B47_00605</name>
</gene>
<evidence type="ECO:0000313" key="1">
    <source>
        <dbReference type="EMBL" id="PSR29842.1"/>
    </source>
</evidence>
<dbReference type="AlphaFoldDB" id="A0A1R0IQM3"/>
<dbReference type="EMBL" id="PXYX01000001">
    <property type="protein sequence ID" value="PSR29842.1"/>
    <property type="molecule type" value="Genomic_DNA"/>
</dbReference>
<name>A0A1R0IQM3_SULTH</name>
<accession>A0A1R0IQM3</accession>
<dbReference type="Proteomes" id="UP000242705">
    <property type="component" value="Unassembled WGS sequence"/>
</dbReference>
<dbReference type="RefSeq" id="WP_076007149.1">
    <property type="nucleotide sequence ID" value="NZ_MDZD01000018.1"/>
</dbReference>
<reference evidence="1 2" key="1">
    <citation type="journal article" date="2014" name="BMC Genomics">
        <title>Comparison of environmental and isolate Sulfobacillus genomes reveals diverse carbon, sulfur, nitrogen, and hydrogen metabolisms.</title>
        <authorList>
            <person name="Justice N.B."/>
            <person name="Norman A."/>
            <person name="Brown C.T."/>
            <person name="Singh A."/>
            <person name="Thomas B.C."/>
            <person name="Banfield J.F."/>
        </authorList>
    </citation>
    <scope>NUCLEOTIDE SEQUENCE [LARGE SCALE GENOMIC DNA]</scope>
    <source>
        <strain evidence="1">AMDSBA5</strain>
    </source>
</reference>
<evidence type="ECO:0000313" key="2">
    <source>
        <dbReference type="Proteomes" id="UP000242705"/>
    </source>
</evidence>
<organism evidence="1 2">
    <name type="scientific">Sulfobacillus thermosulfidooxidans</name>
    <dbReference type="NCBI Taxonomy" id="28034"/>
    <lineage>
        <taxon>Bacteria</taxon>
        <taxon>Bacillati</taxon>
        <taxon>Bacillota</taxon>
        <taxon>Clostridia</taxon>
        <taxon>Eubacteriales</taxon>
        <taxon>Clostridiales Family XVII. Incertae Sedis</taxon>
        <taxon>Sulfobacillus</taxon>
    </lineage>
</organism>
<evidence type="ECO:0008006" key="3">
    <source>
        <dbReference type="Google" id="ProtNLM"/>
    </source>
</evidence>
<proteinExistence type="predicted"/>
<comment type="caution">
    <text evidence="1">The sequence shown here is derived from an EMBL/GenBank/DDBJ whole genome shotgun (WGS) entry which is preliminary data.</text>
</comment>